<evidence type="ECO:0000256" key="13">
    <source>
        <dbReference type="SAM" id="MobiDB-lite"/>
    </source>
</evidence>
<feature type="transmembrane region" description="Helical" evidence="12">
    <location>
        <begin position="131"/>
        <end position="154"/>
    </location>
</feature>
<dbReference type="PIRSF" id="PIRSF006446">
    <property type="entry name" value="Cyt_quinol_oxidase_1"/>
    <property type="match status" value="1"/>
</dbReference>
<dbReference type="EMBL" id="CP098735">
    <property type="protein sequence ID" value="USE77112.1"/>
    <property type="molecule type" value="Genomic_DNA"/>
</dbReference>
<feature type="transmembrane region" description="Helical" evidence="12">
    <location>
        <begin position="320"/>
        <end position="343"/>
    </location>
</feature>
<dbReference type="Proteomes" id="UP001056648">
    <property type="component" value="Chromosome 1"/>
</dbReference>
<keyword evidence="11 12" id="KW-0472">Membrane</keyword>
<dbReference type="RefSeq" id="WP_252251628.1">
    <property type="nucleotide sequence ID" value="NZ_CP098735.1"/>
</dbReference>
<comment type="similarity">
    <text evidence="2 12">Belongs to the cytochrome ubiquinol oxidase subunit 1 family.</text>
</comment>
<name>A0ABY4VLC4_9BURK</name>
<dbReference type="PANTHER" id="PTHR30365:SF14">
    <property type="entry name" value="CYTOCHROME BD MENAQUINOL OXIDASE SUBUNIT I-RELATED"/>
    <property type="match status" value="1"/>
</dbReference>
<evidence type="ECO:0000256" key="4">
    <source>
        <dbReference type="ARBA" id="ARBA00022475"/>
    </source>
</evidence>
<evidence type="ECO:0000256" key="6">
    <source>
        <dbReference type="ARBA" id="ARBA00022692"/>
    </source>
</evidence>
<evidence type="ECO:0000256" key="1">
    <source>
        <dbReference type="ARBA" id="ARBA00004651"/>
    </source>
</evidence>
<keyword evidence="15" id="KW-1185">Reference proteome</keyword>
<proteinExistence type="inferred from homology"/>
<evidence type="ECO:0000256" key="10">
    <source>
        <dbReference type="ARBA" id="ARBA00023004"/>
    </source>
</evidence>
<evidence type="ECO:0000256" key="2">
    <source>
        <dbReference type="ARBA" id="ARBA00009819"/>
    </source>
</evidence>
<comment type="subcellular location">
    <subcellularLocation>
        <location evidence="12">Cell inner membrane</location>
    </subcellularLocation>
    <subcellularLocation>
        <location evidence="1">Cell membrane</location>
        <topology evidence="1">Multi-pass membrane protein</topology>
    </subcellularLocation>
</comment>
<dbReference type="InterPro" id="IPR002585">
    <property type="entry name" value="Cyt-d_ubiquinol_oxidase_su_1"/>
</dbReference>
<feature type="transmembrane region" description="Helical" evidence="12">
    <location>
        <begin position="221"/>
        <end position="238"/>
    </location>
</feature>
<feature type="transmembrane region" description="Helical" evidence="12">
    <location>
        <begin position="15"/>
        <end position="37"/>
    </location>
</feature>
<keyword evidence="7 12" id="KW-0479">Metal-binding</keyword>
<evidence type="ECO:0000256" key="7">
    <source>
        <dbReference type="ARBA" id="ARBA00022723"/>
    </source>
</evidence>
<keyword evidence="5 12" id="KW-0349">Heme</keyword>
<keyword evidence="10 12" id="KW-0408">Iron</keyword>
<sequence length="459" mass="50611">MLSSLDPILLARIQFAANITFHILFPTISIALCWVLLFFKLRYGKTGDERWMAAYRFWVKVFALTFALGVVSGITMSFQFGTNWPGYMETVGNIAGPLLAYEVLTAFFLEATFLGIMLFGMRRVSNRTHTIATLLVAGGTTLSAFWILALNSWMQTPAGFEMIDGKAHVVSWLQVIFNPSFPFRLTHMLIASGLTVSFLLAGISAYRWLRNDRSPEVRSTMRTGVMVAAVLIPLQIVVGDLHGLNTLEHQPAKIAAMEGIWTTGTSVPAVLFGWPNAVTQSTDWEISIPKLASFYLTHTFDGEVKGIDAFPGKHPPVAPVFFAFRIMVGVGMLMLLVSWLAAWQFKRRGEPSRGVARMLLAMTFSGWVALVAGWYVTEIGRQPYLVYGVLTTAEAASKVPATMVGSTLVMYLSLYLLLIAAYVSVVFYLARRAGTDPAIDEPEIETPQPVIGGKPRSAQ</sequence>
<feature type="region of interest" description="Disordered" evidence="13">
    <location>
        <begin position="440"/>
        <end position="459"/>
    </location>
</feature>
<accession>A0ABY4VLC4</accession>
<feature type="transmembrane region" description="Helical" evidence="12">
    <location>
        <begin position="408"/>
        <end position="430"/>
    </location>
</feature>
<dbReference type="Pfam" id="PF01654">
    <property type="entry name" value="Cyt_bd_oxida_I"/>
    <property type="match status" value="1"/>
</dbReference>
<reference evidence="14" key="1">
    <citation type="submission" date="2022-06" db="EMBL/GenBank/DDBJ databases">
        <title>Complete genome sequence and characterization of Cupriavidus gilardii QJ1 isolated from contaminating cells.</title>
        <authorList>
            <person name="Qi J."/>
        </authorList>
    </citation>
    <scope>NUCLEOTIDE SEQUENCE</scope>
    <source>
        <strain evidence="14">QJ1</strain>
    </source>
</reference>
<evidence type="ECO:0000313" key="15">
    <source>
        <dbReference type="Proteomes" id="UP001056648"/>
    </source>
</evidence>
<keyword evidence="9 12" id="KW-1133">Transmembrane helix</keyword>
<feature type="transmembrane region" description="Helical" evidence="12">
    <location>
        <begin position="355"/>
        <end position="376"/>
    </location>
</feature>
<keyword evidence="3 12" id="KW-0813">Transport</keyword>
<evidence type="ECO:0000256" key="11">
    <source>
        <dbReference type="ARBA" id="ARBA00023136"/>
    </source>
</evidence>
<evidence type="ECO:0000256" key="12">
    <source>
        <dbReference type="PIRNR" id="PIRNR006446"/>
    </source>
</evidence>
<dbReference type="PANTHER" id="PTHR30365">
    <property type="entry name" value="CYTOCHROME D UBIQUINOL OXIDASE"/>
    <property type="match status" value="1"/>
</dbReference>
<evidence type="ECO:0000256" key="5">
    <source>
        <dbReference type="ARBA" id="ARBA00022617"/>
    </source>
</evidence>
<evidence type="ECO:0000256" key="3">
    <source>
        <dbReference type="ARBA" id="ARBA00022448"/>
    </source>
</evidence>
<keyword evidence="6 12" id="KW-0812">Transmembrane</keyword>
<feature type="transmembrane region" description="Helical" evidence="12">
    <location>
        <begin position="98"/>
        <end position="119"/>
    </location>
</feature>
<keyword evidence="4 12" id="KW-1003">Cell membrane</keyword>
<gene>
    <name evidence="14" type="ORF">NDR89_07575</name>
</gene>
<protein>
    <submittedName>
        <fullName evidence="14">Cytochrome ubiquinol oxidase subunit I</fullName>
    </submittedName>
</protein>
<keyword evidence="8 12" id="KW-0249">Electron transport</keyword>
<evidence type="ECO:0000256" key="9">
    <source>
        <dbReference type="ARBA" id="ARBA00022989"/>
    </source>
</evidence>
<organism evidence="14 15">
    <name type="scientific">Cupriavidus gilardii</name>
    <dbReference type="NCBI Taxonomy" id="82541"/>
    <lineage>
        <taxon>Bacteria</taxon>
        <taxon>Pseudomonadati</taxon>
        <taxon>Pseudomonadota</taxon>
        <taxon>Betaproteobacteria</taxon>
        <taxon>Burkholderiales</taxon>
        <taxon>Burkholderiaceae</taxon>
        <taxon>Cupriavidus</taxon>
    </lineage>
</organism>
<feature type="transmembrane region" description="Helical" evidence="12">
    <location>
        <begin position="57"/>
        <end position="78"/>
    </location>
</feature>
<evidence type="ECO:0000313" key="14">
    <source>
        <dbReference type="EMBL" id="USE77112.1"/>
    </source>
</evidence>
<evidence type="ECO:0000256" key="8">
    <source>
        <dbReference type="ARBA" id="ARBA00022982"/>
    </source>
</evidence>
<feature type="transmembrane region" description="Helical" evidence="12">
    <location>
        <begin position="188"/>
        <end position="209"/>
    </location>
</feature>